<dbReference type="Gene3D" id="3.10.20.90">
    <property type="entry name" value="Phosphatidylinositol 3-kinase Catalytic Subunit, Chain A, domain 1"/>
    <property type="match status" value="1"/>
</dbReference>
<dbReference type="AlphaFoldDB" id="A0AAW1QF71"/>
<dbReference type="InterPro" id="IPR001104">
    <property type="entry name" value="3-oxo-5_a-steroid_4-DH_C"/>
</dbReference>
<keyword evidence="5 9" id="KW-1133">Transmembrane helix</keyword>
<feature type="domain" description="3-oxo-5-alpha-steroid 4-dehydrogenase C-terminal" evidence="10">
    <location>
        <begin position="156"/>
        <end position="305"/>
    </location>
</feature>
<dbReference type="EMBL" id="JALJOR010000003">
    <property type="protein sequence ID" value="KAK9820065.1"/>
    <property type="molecule type" value="Genomic_DNA"/>
</dbReference>
<comment type="similarity">
    <text evidence="2">Belongs to the steroid 5-alpha reductase family.</text>
</comment>
<gene>
    <name evidence="11" type="ORF">WJX72_005670</name>
</gene>
<dbReference type="GO" id="GO:0016020">
    <property type="term" value="C:membrane"/>
    <property type="evidence" value="ECO:0007669"/>
    <property type="project" value="UniProtKB-SubCell"/>
</dbReference>
<evidence type="ECO:0000256" key="9">
    <source>
        <dbReference type="SAM" id="Phobius"/>
    </source>
</evidence>
<reference evidence="11 12" key="1">
    <citation type="journal article" date="2024" name="Nat. Commun.">
        <title>Phylogenomics reveals the evolutionary origins of lichenization in chlorophyte algae.</title>
        <authorList>
            <person name="Puginier C."/>
            <person name="Libourel C."/>
            <person name="Otte J."/>
            <person name="Skaloud P."/>
            <person name="Haon M."/>
            <person name="Grisel S."/>
            <person name="Petersen M."/>
            <person name="Berrin J.G."/>
            <person name="Delaux P.M."/>
            <person name="Dal Grande F."/>
            <person name="Keller J."/>
        </authorList>
    </citation>
    <scope>NUCLEOTIDE SEQUENCE [LARGE SCALE GENOMIC DNA]</scope>
    <source>
        <strain evidence="11 12">SAG 2043</strain>
    </source>
</reference>
<dbReference type="CDD" id="cd01801">
    <property type="entry name" value="Ubl_TECR_like"/>
    <property type="match status" value="1"/>
</dbReference>
<keyword evidence="3" id="KW-0444">Lipid biosynthesis</keyword>
<keyword evidence="6" id="KW-0560">Oxidoreductase</keyword>
<dbReference type="Proteomes" id="UP001489004">
    <property type="component" value="Unassembled WGS sequence"/>
</dbReference>
<feature type="transmembrane region" description="Helical" evidence="9">
    <location>
        <begin position="92"/>
        <end position="110"/>
    </location>
</feature>
<comment type="caution">
    <text evidence="11">The sequence shown here is derived from an EMBL/GenBank/DDBJ whole genome shotgun (WGS) entry which is preliminary data.</text>
</comment>
<sequence>MKLVIQSRSGREVVPGGVQVDDGATVRDLMQAFHKLRPKYYPSRQRFSLAPKAGEKRGVALVPGKKLSDFDLRDGSVLTFKDLGPQIGYQTVFFWEYFGPLLVYAAFYLFPEVFYPSFKSIPTKSPVQTLALAYWSFHYAKRVAETYLVHRFSHGTMPLFNLFKNCSYYWGFAAYVSYFVNHPLYTAPSVQRAQIALGLAVVCQLSNFWCHRILANLRPPGSTEYKIPRGFLFNYITCANYTMETWGWILFGVATQTLSAFLFILAGFTQMSLWALAKHRRLRKLFDGKDGRPKYPRRWVIFPPFI</sequence>
<keyword evidence="8 9" id="KW-0472">Membrane</keyword>
<evidence type="ECO:0000313" key="12">
    <source>
        <dbReference type="Proteomes" id="UP001489004"/>
    </source>
</evidence>
<proteinExistence type="inferred from homology"/>
<dbReference type="PROSITE" id="PS50244">
    <property type="entry name" value="S5A_REDUCTASE"/>
    <property type="match status" value="1"/>
</dbReference>
<comment type="subcellular location">
    <subcellularLocation>
        <location evidence="1">Membrane</location>
        <topology evidence="1">Multi-pass membrane protein</topology>
    </subcellularLocation>
</comment>
<name>A0AAW1QF71_9CHLO</name>
<dbReference type="PANTHER" id="PTHR10556:SF28">
    <property type="entry name" value="VERY-LONG-CHAIN ENOYL-COA REDUCTASE"/>
    <property type="match status" value="1"/>
</dbReference>
<feature type="transmembrane region" description="Helical" evidence="9">
    <location>
        <begin position="257"/>
        <end position="277"/>
    </location>
</feature>
<dbReference type="GO" id="GO:0016627">
    <property type="term" value="F:oxidoreductase activity, acting on the CH-CH group of donors"/>
    <property type="evidence" value="ECO:0007669"/>
    <property type="project" value="InterPro"/>
</dbReference>
<dbReference type="Pfam" id="PF02544">
    <property type="entry name" value="Steroid_dh"/>
    <property type="match status" value="1"/>
</dbReference>
<dbReference type="InterPro" id="IPR039357">
    <property type="entry name" value="SRD5A/TECR"/>
</dbReference>
<evidence type="ECO:0000256" key="1">
    <source>
        <dbReference type="ARBA" id="ARBA00004141"/>
    </source>
</evidence>
<keyword evidence="4 9" id="KW-0812">Transmembrane</keyword>
<evidence type="ECO:0000256" key="3">
    <source>
        <dbReference type="ARBA" id="ARBA00022516"/>
    </source>
</evidence>
<evidence type="ECO:0000313" key="11">
    <source>
        <dbReference type="EMBL" id="KAK9820065.1"/>
    </source>
</evidence>
<protein>
    <recommendedName>
        <fullName evidence="10">3-oxo-5-alpha-steroid 4-dehydrogenase C-terminal domain-containing protein</fullName>
    </recommendedName>
</protein>
<evidence type="ECO:0000256" key="7">
    <source>
        <dbReference type="ARBA" id="ARBA00023098"/>
    </source>
</evidence>
<accession>A0AAW1QF71</accession>
<evidence type="ECO:0000256" key="8">
    <source>
        <dbReference type="ARBA" id="ARBA00023136"/>
    </source>
</evidence>
<organism evidence="11 12">
    <name type="scientific">[Myrmecia] bisecta</name>
    <dbReference type="NCBI Taxonomy" id="41462"/>
    <lineage>
        <taxon>Eukaryota</taxon>
        <taxon>Viridiplantae</taxon>
        <taxon>Chlorophyta</taxon>
        <taxon>core chlorophytes</taxon>
        <taxon>Trebouxiophyceae</taxon>
        <taxon>Trebouxiales</taxon>
        <taxon>Trebouxiaceae</taxon>
        <taxon>Myrmecia</taxon>
    </lineage>
</organism>
<keyword evidence="7" id="KW-0443">Lipid metabolism</keyword>
<dbReference type="PANTHER" id="PTHR10556">
    <property type="entry name" value="3-OXO-5-ALPHA-STEROID 4-DEHYDROGENASE"/>
    <property type="match status" value="1"/>
</dbReference>
<evidence type="ECO:0000256" key="2">
    <source>
        <dbReference type="ARBA" id="ARBA00007742"/>
    </source>
</evidence>
<evidence type="ECO:0000259" key="10">
    <source>
        <dbReference type="Pfam" id="PF02544"/>
    </source>
</evidence>
<dbReference type="GO" id="GO:0042761">
    <property type="term" value="P:very long-chain fatty acid biosynthetic process"/>
    <property type="evidence" value="ECO:0007669"/>
    <property type="project" value="TreeGrafter"/>
</dbReference>
<evidence type="ECO:0000256" key="4">
    <source>
        <dbReference type="ARBA" id="ARBA00022692"/>
    </source>
</evidence>
<evidence type="ECO:0000256" key="6">
    <source>
        <dbReference type="ARBA" id="ARBA00023002"/>
    </source>
</evidence>
<evidence type="ECO:0000256" key="5">
    <source>
        <dbReference type="ARBA" id="ARBA00022989"/>
    </source>
</evidence>
<keyword evidence="12" id="KW-1185">Reference proteome</keyword>